<proteinExistence type="predicted"/>
<gene>
    <name evidence="2" type="ORF">S01H1_28313</name>
</gene>
<organism evidence="2">
    <name type="scientific">marine sediment metagenome</name>
    <dbReference type="NCBI Taxonomy" id="412755"/>
    <lineage>
        <taxon>unclassified sequences</taxon>
        <taxon>metagenomes</taxon>
        <taxon>ecological metagenomes</taxon>
    </lineage>
</organism>
<name>X0U7J8_9ZZZZ</name>
<comment type="caution">
    <text evidence="2">The sequence shown here is derived from an EMBL/GenBank/DDBJ whole genome shotgun (WGS) entry which is preliminary data.</text>
</comment>
<dbReference type="EMBL" id="BARS01017298">
    <property type="protein sequence ID" value="GAF96347.1"/>
    <property type="molecule type" value="Genomic_DNA"/>
</dbReference>
<reference evidence="2" key="1">
    <citation type="journal article" date="2014" name="Front. Microbiol.">
        <title>High frequency of phylogenetically diverse reductive dehalogenase-homologous genes in deep subseafloor sedimentary metagenomes.</title>
        <authorList>
            <person name="Kawai M."/>
            <person name="Futagami T."/>
            <person name="Toyoda A."/>
            <person name="Takaki Y."/>
            <person name="Nishi S."/>
            <person name="Hori S."/>
            <person name="Arai W."/>
            <person name="Tsubouchi T."/>
            <person name="Morono Y."/>
            <person name="Uchiyama I."/>
            <person name="Ito T."/>
            <person name="Fujiyama A."/>
            <person name="Inagaki F."/>
            <person name="Takami H."/>
        </authorList>
    </citation>
    <scope>NUCLEOTIDE SEQUENCE</scope>
    <source>
        <strain evidence="2">Expedition CK06-06</strain>
    </source>
</reference>
<feature type="region of interest" description="Disordered" evidence="1">
    <location>
        <begin position="132"/>
        <end position="155"/>
    </location>
</feature>
<evidence type="ECO:0000256" key="1">
    <source>
        <dbReference type="SAM" id="MobiDB-lite"/>
    </source>
</evidence>
<sequence length="155" mass="18004">MGWLEDDKRRIAAFATEDWPEHSMVMSVKRAHDEIDVLRDHIAKNRPTHYYCEDPWYSCPKAFDGCANDDKPDKCDCRADEKNAVIDELLNPDAAPSEIRTQYHLVCTQCGKLHWSEEAFQELCEECRPKETVEGKSHHEPKQCQRPNKDEVCPT</sequence>
<protein>
    <submittedName>
        <fullName evidence="2">Uncharacterized protein</fullName>
    </submittedName>
</protein>
<feature type="non-terminal residue" evidence="2">
    <location>
        <position position="155"/>
    </location>
</feature>
<dbReference type="AlphaFoldDB" id="X0U7J8"/>
<accession>X0U7J8</accession>
<evidence type="ECO:0000313" key="2">
    <source>
        <dbReference type="EMBL" id="GAF96347.1"/>
    </source>
</evidence>